<dbReference type="InterPro" id="IPR013097">
    <property type="entry name" value="Dabb"/>
</dbReference>
<dbReference type="EMBL" id="BBSA01000002">
    <property type="protein sequence ID" value="GAM60865.1"/>
    <property type="molecule type" value="Genomic_DNA"/>
</dbReference>
<sequence>MIRHILLIKFKDQATELEISELKALFEAIRNKIEGIVAVEWGVNDSLKEKIKAIPTVF</sequence>
<feature type="domain" description="Stress-response A/B barrel" evidence="1">
    <location>
        <begin position="2"/>
        <end position="58"/>
    </location>
</feature>
<dbReference type="PROSITE" id="PS51502">
    <property type="entry name" value="S_R_A_B_BARREL"/>
    <property type="match status" value="1"/>
</dbReference>
<name>A0A0B8P262_9VIBR</name>
<dbReference type="Proteomes" id="UP000031670">
    <property type="component" value="Unassembled WGS sequence"/>
</dbReference>
<dbReference type="SUPFAM" id="SSF54909">
    <property type="entry name" value="Dimeric alpha+beta barrel"/>
    <property type="match status" value="1"/>
</dbReference>
<reference evidence="2 3" key="1">
    <citation type="submission" date="2015-01" db="EMBL/GenBank/DDBJ databases">
        <title>Vibrio sp. C5 JCM 19232 whole genome shotgun sequence.</title>
        <authorList>
            <person name="Sawabe T."/>
            <person name="Meirelles P."/>
            <person name="Feng G."/>
            <person name="Sayaka M."/>
            <person name="Hattori M."/>
            <person name="Ohkuma M."/>
        </authorList>
    </citation>
    <scope>NUCLEOTIDE SEQUENCE [LARGE SCALE GENOMIC DNA]</scope>
    <source>
        <strain evidence="2 3">JCM19232</strain>
    </source>
</reference>
<dbReference type="AlphaFoldDB" id="A0A0B8P262"/>
<gene>
    <name evidence="2" type="ORF">JCM19232_3807</name>
</gene>
<organism evidence="2 3">
    <name type="scientific">Vibrio ishigakensis</name>
    <dbReference type="NCBI Taxonomy" id="1481914"/>
    <lineage>
        <taxon>Bacteria</taxon>
        <taxon>Pseudomonadati</taxon>
        <taxon>Pseudomonadota</taxon>
        <taxon>Gammaproteobacteria</taxon>
        <taxon>Vibrionales</taxon>
        <taxon>Vibrionaceae</taxon>
        <taxon>Vibrio</taxon>
    </lineage>
</organism>
<proteinExistence type="predicted"/>
<evidence type="ECO:0000259" key="1">
    <source>
        <dbReference type="PROSITE" id="PS51502"/>
    </source>
</evidence>
<reference evidence="2 3" key="2">
    <citation type="submission" date="2015-01" db="EMBL/GenBank/DDBJ databases">
        <authorList>
            <consortium name="NBRP consortium"/>
            <person name="Sawabe T."/>
            <person name="Meirelles P."/>
            <person name="Feng G."/>
            <person name="Sayaka M."/>
            <person name="Hattori M."/>
            <person name="Ohkuma M."/>
        </authorList>
    </citation>
    <scope>NUCLEOTIDE SEQUENCE [LARGE SCALE GENOMIC DNA]</scope>
    <source>
        <strain evidence="2 3">JCM19232</strain>
    </source>
</reference>
<dbReference type="Gene3D" id="3.30.70.100">
    <property type="match status" value="1"/>
</dbReference>
<accession>A0A0B8P262</accession>
<evidence type="ECO:0000313" key="2">
    <source>
        <dbReference type="EMBL" id="GAM60865.1"/>
    </source>
</evidence>
<dbReference type="InterPro" id="IPR011008">
    <property type="entry name" value="Dimeric_a/b-barrel"/>
</dbReference>
<comment type="caution">
    <text evidence="2">The sequence shown here is derived from an EMBL/GenBank/DDBJ whole genome shotgun (WGS) entry which is preliminary data.</text>
</comment>
<dbReference type="Pfam" id="PF07876">
    <property type="entry name" value="Dabb"/>
    <property type="match status" value="1"/>
</dbReference>
<evidence type="ECO:0000313" key="3">
    <source>
        <dbReference type="Proteomes" id="UP000031670"/>
    </source>
</evidence>
<protein>
    <submittedName>
        <fullName evidence="2">Stress responsive alpha-beta barrel domain protein dabb</fullName>
    </submittedName>
</protein>